<dbReference type="VEuPathDB" id="FungiDB:HMPREF1541_11026"/>
<name>W2S5M7_CYPE1</name>
<proteinExistence type="predicted"/>
<feature type="region of interest" description="Disordered" evidence="4">
    <location>
        <begin position="1"/>
        <end position="53"/>
    </location>
</feature>
<dbReference type="RefSeq" id="XP_008713917.1">
    <property type="nucleotide sequence ID" value="XM_008715695.1"/>
</dbReference>
<evidence type="ECO:0000313" key="7">
    <source>
        <dbReference type="Proteomes" id="UP000030752"/>
    </source>
</evidence>
<evidence type="ECO:0000256" key="4">
    <source>
        <dbReference type="SAM" id="MobiDB-lite"/>
    </source>
</evidence>
<evidence type="ECO:0000256" key="1">
    <source>
        <dbReference type="ARBA" id="ARBA00022553"/>
    </source>
</evidence>
<feature type="domain" description="Response regulatory" evidence="5">
    <location>
        <begin position="41"/>
        <end position="162"/>
    </location>
</feature>
<evidence type="ECO:0000313" key="6">
    <source>
        <dbReference type="EMBL" id="ETN43895.1"/>
    </source>
</evidence>
<dbReference type="HOGENOM" id="CLU_1348873_0_0_1"/>
<dbReference type="PROSITE" id="PS50110">
    <property type="entry name" value="RESPONSE_REGULATORY"/>
    <property type="match status" value="1"/>
</dbReference>
<gene>
    <name evidence="6" type="ORF">HMPREF1541_11026</name>
</gene>
<organism evidence="6 7">
    <name type="scientific">Cyphellophora europaea (strain CBS 101466)</name>
    <name type="common">Phialophora europaea</name>
    <dbReference type="NCBI Taxonomy" id="1220924"/>
    <lineage>
        <taxon>Eukaryota</taxon>
        <taxon>Fungi</taxon>
        <taxon>Dikarya</taxon>
        <taxon>Ascomycota</taxon>
        <taxon>Pezizomycotina</taxon>
        <taxon>Eurotiomycetes</taxon>
        <taxon>Chaetothyriomycetidae</taxon>
        <taxon>Chaetothyriales</taxon>
        <taxon>Cyphellophoraceae</taxon>
        <taxon>Cyphellophora</taxon>
    </lineage>
</organism>
<dbReference type="Proteomes" id="UP000030752">
    <property type="component" value="Unassembled WGS sequence"/>
</dbReference>
<dbReference type="AlphaFoldDB" id="W2S5M7"/>
<reference evidence="6 7" key="1">
    <citation type="submission" date="2013-03" db="EMBL/GenBank/DDBJ databases">
        <title>The Genome Sequence of Phialophora europaea CBS 101466.</title>
        <authorList>
            <consortium name="The Broad Institute Genomics Platform"/>
            <person name="Cuomo C."/>
            <person name="de Hoog S."/>
            <person name="Gorbushina A."/>
            <person name="Walker B."/>
            <person name="Young S.K."/>
            <person name="Zeng Q."/>
            <person name="Gargeya S."/>
            <person name="Fitzgerald M."/>
            <person name="Haas B."/>
            <person name="Abouelleil A."/>
            <person name="Allen A.W."/>
            <person name="Alvarado L."/>
            <person name="Arachchi H.M."/>
            <person name="Berlin A.M."/>
            <person name="Chapman S.B."/>
            <person name="Gainer-Dewar J."/>
            <person name="Goldberg J."/>
            <person name="Griggs A."/>
            <person name="Gujja S."/>
            <person name="Hansen M."/>
            <person name="Howarth C."/>
            <person name="Imamovic A."/>
            <person name="Ireland A."/>
            <person name="Larimer J."/>
            <person name="McCowan C."/>
            <person name="Murphy C."/>
            <person name="Pearson M."/>
            <person name="Poon T.W."/>
            <person name="Priest M."/>
            <person name="Roberts A."/>
            <person name="Saif S."/>
            <person name="Shea T."/>
            <person name="Sisk P."/>
            <person name="Sykes S."/>
            <person name="Wortman J."/>
            <person name="Nusbaum C."/>
            <person name="Birren B."/>
        </authorList>
    </citation>
    <scope>NUCLEOTIDE SEQUENCE [LARGE SCALE GENOMIC DNA]</scope>
    <source>
        <strain evidence="6 7">CBS 101466</strain>
    </source>
</reference>
<evidence type="ECO:0000259" key="5">
    <source>
        <dbReference type="PROSITE" id="PS50110"/>
    </source>
</evidence>
<keyword evidence="2" id="KW-0902">Two-component regulatory system</keyword>
<dbReference type="Pfam" id="PF00072">
    <property type="entry name" value="Response_reg"/>
    <property type="match status" value="1"/>
</dbReference>
<dbReference type="STRING" id="1220924.W2S5M7"/>
<keyword evidence="1 3" id="KW-0597">Phosphoprotein</keyword>
<dbReference type="SMART" id="SM00448">
    <property type="entry name" value="REC"/>
    <property type="match status" value="1"/>
</dbReference>
<dbReference type="GO" id="GO:0000160">
    <property type="term" value="P:phosphorelay signal transduction system"/>
    <property type="evidence" value="ECO:0007669"/>
    <property type="project" value="UniProtKB-KW"/>
</dbReference>
<dbReference type="Gene3D" id="3.40.50.2300">
    <property type="match status" value="1"/>
</dbReference>
<dbReference type="SUPFAM" id="SSF52172">
    <property type="entry name" value="CheY-like"/>
    <property type="match status" value="1"/>
</dbReference>
<dbReference type="InterPro" id="IPR001789">
    <property type="entry name" value="Sig_transdc_resp-reg_receiver"/>
</dbReference>
<dbReference type="PANTHER" id="PTHR45339:SF1">
    <property type="entry name" value="HYBRID SIGNAL TRANSDUCTION HISTIDINE KINASE J"/>
    <property type="match status" value="1"/>
</dbReference>
<evidence type="ECO:0000256" key="3">
    <source>
        <dbReference type="PROSITE-ProRule" id="PRU00169"/>
    </source>
</evidence>
<dbReference type="EMBL" id="KB822717">
    <property type="protein sequence ID" value="ETN43895.1"/>
    <property type="molecule type" value="Genomic_DNA"/>
</dbReference>
<feature type="compositionally biased region" description="Basic residues" evidence="4">
    <location>
        <begin position="17"/>
        <end position="26"/>
    </location>
</feature>
<dbReference type="GO" id="GO:0004673">
    <property type="term" value="F:protein histidine kinase activity"/>
    <property type="evidence" value="ECO:0007669"/>
    <property type="project" value="TreeGrafter"/>
</dbReference>
<dbReference type="InParanoid" id="W2S5M7"/>
<feature type="modified residue" description="4-aspartylphosphate" evidence="3">
    <location>
        <position position="92"/>
    </location>
</feature>
<keyword evidence="7" id="KW-1185">Reference proteome</keyword>
<accession>W2S5M7</accession>
<dbReference type="CDD" id="cd17546">
    <property type="entry name" value="REC_hyHK_CKI1_RcsC-like"/>
    <property type="match status" value="1"/>
</dbReference>
<dbReference type="GeneID" id="19978365"/>
<dbReference type="PANTHER" id="PTHR45339">
    <property type="entry name" value="HYBRID SIGNAL TRANSDUCTION HISTIDINE KINASE J"/>
    <property type="match status" value="1"/>
</dbReference>
<evidence type="ECO:0000256" key="2">
    <source>
        <dbReference type="ARBA" id="ARBA00023012"/>
    </source>
</evidence>
<feature type="compositionally biased region" description="Polar residues" evidence="4">
    <location>
        <begin position="40"/>
        <end position="53"/>
    </location>
</feature>
<sequence>MAQLPTPHQPPALTRPRAPRPRRRRQPYQSRGDHNPITPPTNLNSHPTNPSPQILTRLLNKHRYPHHTAENGAEAVEAYRAMHHSLRLILMDTSMPILDGLSATQQIRAFEAQYRLPRVRIVAMSANALSGQREKVLGGGADEVLFKPVRERELVTALEEAGGRGVWGGEFWMPRREGVERRLGMVRGHLGGGGGWGGNGSGW</sequence>
<dbReference type="GO" id="GO:0071474">
    <property type="term" value="P:cellular hyperosmotic response"/>
    <property type="evidence" value="ECO:0007669"/>
    <property type="project" value="TreeGrafter"/>
</dbReference>
<dbReference type="OrthoDB" id="60033at2759"/>
<dbReference type="InterPro" id="IPR011006">
    <property type="entry name" value="CheY-like_superfamily"/>
</dbReference>
<protein>
    <recommendedName>
        <fullName evidence="5">Response regulatory domain-containing protein</fullName>
    </recommendedName>
</protein>